<organism evidence="2">
    <name type="scientific">Thermoleptolyngbya oregonensis NK1-22</name>
    <dbReference type="NCBI Taxonomy" id="2547457"/>
    <lineage>
        <taxon>Bacteria</taxon>
        <taxon>Bacillati</taxon>
        <taxon>Cyanobacteriota</taxon>
        <taxon>Cyanophyceae</taxon>
        <taxon>Oculatellales</taxon>
        <taxon>Oculatellaceae</taxon>
        <taxon>Thermoleptolyngbya</taxon>
    </lineage>
</organism>
<feature type="region of interest" description="Disordered" evidence="1">
    <location>
        <begin position="1"/>
        <end position="56"/>
    </location>
</feature>
<reference evidence="2" key="1">
    <citation type="submission" date="2020-05" db="EMBL/GenBank/DDBJ databases">
        <authorList>
            <person name="Zhu T."/>
            <person name="Keshari N."/>
            <person name="Lu X."/>
        </authorList>
    </citation>
    <scope>NUCLEOTIDE SEQUENCE</scope>
    <source>
        <strain evidence="2">NK1-22</strain>
    </source>
</reference>
<proteinExistence type="predicted"/>
<sequence>MNLNANQCPCGGKSGSKSSTPPQSHYGSEPGTRGRSPSRLGSDTIQRHPFAQKPMR</sequence>
<dbReference type="AlphaFoldDB" id="A0AA96Y708"/>
<evidence type="ECO:0000313" key="2">
    <source>
        <dbReference type="EMBL" id="WOB44766.1"/>
    </source>
</evidence>
<dbReference type="RefSeq" id="WP_316788005.1">
    <property type="nucleotide sequence ID" value="NZ_CP053540.1"/>
</dbReference>
<gene>
    <name evidence="2" type="ORF">HNI00_17620</name>
</gene>
<dbReference type="KEGG" id="tog:HNI00_17620"/>
<name>A0AA96Y708_9CYAN</name>
<dbReference type="EMBL" id="CP053540">
    <property type="protein sequence ID" value="WOB44766.1"/>
    <property type="molecule type" value="Genomic_DNA"/>
</dbReference>
<evidence type="ECO:0000256" key="1">
    <source>
        <dbReference type="SAM" id="MobiDB-lite"/>
    </source>
</evidence>
<protein>
    <submittedName>
        <fullName evidence="2">Uncharacterized protein</fullName>
    </submittedName>
</protein>
<accession>A0AA96Y708</accession>